<dbReference type="EMBL" id="CM046106">
    <property type="protein sequence ID" value="KAI8436225.1"/>
    <property type="molecule type" value="Genomic_DNA"/>
</dbReference>
<name>A0ACC0KIV2_CHOFU</name>
<evidence type="ECO:0000313" key="2">
    <source>
        <dbReference type="Proteomes" id="UP001064048"/>
    </source>
</evidence>
<organism evidence="1 2">
    <name type="scientific">Choristoneura fumiferana</name>
    <name type="common">Spruce budworm moth</name>
    <name type="synonym">Archips fumiferana</name>
    <dbReference type="NCBI Taxonomy" id="7141"/>
    <lineage>
        <taxon>Eukaryota</taxon>
        <taxon>Metazoa</taxon>
        <taxon>Ecdysozoa</taxon>
        <taxon>Arthropoda</taxon>
        <taxon>Hexapoda</taxon>
        <taxon>Insecta</taxon>
        <taxon>Pterygota</taxon>
        <taxon>Neoptera</taxon>
        <taxon>Endopterygota</taxon>
        <taxon>Lepidoptera</taxon>
        <taxon>Glossata</taxon>
        <taxon>Ditrysia</taxon>
        <taxon>Tortricoidea</taxon>
        <taxon>Tortricidae</taxon>
        <taxon>Tortricinae</taxon>
        <taxon>Choristoneura</taxon>
    </lineage>
</organism>
<gene>
    <name evidence="1" type="ORF">MSG28_004292</name>
</gene>
<protein>
    <submittedName>
        <fullName evidence="1">Uncharacterized protein</fullName>
    </submittedName>
</protein>
<evidence type="ECO:0000313" key="1">
    <source>
        <dbReference type="EMBL" id="KAI8436225.1"/>
    </source>
</evidence>
<reference evidence="1 2" key="1">
    <citation type="journal article" date="2022" name="Genome Biol. Evol.">
        <title>The Spruce Budworm Genome: Reconstructing the Evolutionary History of Antifreeze Proteins.</title>
        <authorList>
            <person name="Beliveau C."/>
            <person name="Gagne P."/>
            <person name="Picq S."/>
            <person name="Vernygora O."/>
            <person name="Keeling C.I."/>
            <person name="Pinkney K."/>
            <person name="Doucet D."/>
            <person name="Wen F."/>
            <person name="Johnston J.S."/>
            <person name="Maaroufi H."/>
            <person name="Boyle B."/>
            <person name="Laroche J."/>
            <person name="Dewar K."/>
            <person name="Juretic N."/>
            <person name="Blackburn G."/>
            <person name="Nisole A."/>
            <person name="Brunet B."/>
            <person name="Brandao M."/>
            <person name="Lumley L."/>
            <person name="Duan J."/>
            <person name="Quan G."/>
            <person name="Lucarotti C.J."/>
            <person name="Roe A.D."/>
            <person name="Sperling F.A.H."/>
            <person name="Levesque R.C."/>
            <person name="Cusson M."/>
        </authorList>
    </citation>
    <scope>NUCLEOTIDE SEQUENCE [LARGE SCALE GENOMIC DNA]</scope>
    <source>
        <strain evidence="1">Glfc:IPQL:Cfum</strain>
    </source>
</reference>
<dbReference type="Proteomes" id="UP001064048">
    <property type="component" value="Chromosome 6"/>
</dbReference>
<accession>A0ACC0KIV2</accession>
<keyword evidence="2" id="KW-1185">Reference proteome</keyword>
<proteinExistence type="predicted"/>
<comment type="caution">
    <text evidence="1">The sequence shown here is derived from an EMBL/GenBank/DDBJ whole genome shotgun (WGS) entry which is preliminary data.</text>
</comment>
<sequence length="122" mass="13884">MVSCTVAGNTQTYVLTVPFIIIFFFFSAFYQILGVGACSYNLFHSDLFWAVRVQLLPATFLYIVFPSHLQQDLLKWYGWGYKDSMFHLNDETASFTGDKMPGQQTIGSTYHRSDHSDLSACV</sequence>